<evidence type="ECO:0000313" key="4">
    <source>
        <dbReference type="EMBL" id="GAK69174.1"/>
    </source>
</evidence>
<evidence type="ECO:0000259" key="3">
    <source>
        <dbReference type="Pfam" id="PF22741"/>
    </source>
</evidence>
<dbReference type="GO" id="GO:0016791">
    <property type="term" value="F:phosphatase activity"/>
    <property type="evidence" value="ECO:0007669"/>
    <property type="project" value="TreeGrafter"/>
</dbReference>
<gene>
    <name evidence="4" type="ORF">RRU01S_03_03470</name>
</gene>
<dbReference type="Pfam" id="PF22741">
    <property type="entry name" value="PTP-NADK"/>
    <property type="match status" value="1"/>
</dbReference>
<dbReference type="InterPro" id="IPR016130">
    <property type="entry name" value="Tyr_Pase_AS"/>
</dbReference>
<dbReference type="EMBL" id="BBJU01000003">
    <property type="protein sequence ID" value="GAK69174.1"/>
    <property type="molecule type" value="Genomic_DNA"/>
</dbReference>
<evidence type="ECO:0000313" key="5">
    <source>
        <dbReference type="Proteomes" id="UP000028701"/>
    </source>
</evidence>
<dbReference type="InterPro" id="IPR055214">
    <property type="entry name" value="PTP-NADK"/>
</dbReference>
<comment type="caution">
    <text evidence="4">The sequence shown here is derived from an EMBL/GenBank/DDBJ whole genome shotgun (WGS) entry which is preliminary data.</text>
</comment>
<dbReference type="PANTHER" id="PTHR31126:SF72">
    <property type="entry name" value="DUAL SPECIFICITY PROTEIN PHOSPHATASE TPBA"/>
    <property type="match status" value="1"/>
</dbReference>
<dbReference type="OrthoDB" id="9814896at2"/>
<organism evidence="4 5">
    <name type="scientific">Agrobacterium rubi TR3 = NBRC 13261</name>
    <dbReference type="NCBI Taxonomy" id="1368415"/>
    <lineage>
        <taxon>Bacteria</taxon>
        <taxon>Pseudomonadati</taxon>
        <taxon>Pseudomonadota</taxon>
        <taxon>Alphaproteobacteria</taxon>
        <taxon>Hyphomicrobiales</taxon>
        <taxon>Rhizobiaceae</taxon>
        <taxon>Rhizobium/Agrobacterium group</taxon>
        <taxon>Agrobacterium</taxon>
    </lineage>
</organism>
<dbReference type="SUPFAM" id="SSF52799">
    <property type="entry name" value="(Phosphotyrosine protein) phosphatases II"/>
    <property type="match status" value="1"/>
</dbReference>
<dbReference type="CDD" id="cd14529">
    <property type="entry name" value="TpbA-like"/>
    <property type="match status" value="1"/>
</dbReference>
<name>A0A081CR78_9HYPH</name>
<dbReference type="InterPro" id="IPR029021">
    <property type="entry name" value="Prot-tyrosine_phosphatase-like"/>
</dbReference>
<protein>
    <submittedName>
        <fullName evidence="4">Putative phosphatase</fullName>
    </submittedName>
</protein>
<dbReference type="Gene3D" id="3.90.190.10">
    <property type="entry name" value="Protein tyrosine phosphatase superfamily"/>
    <property type="match status" value="1"/>
</dbReference>
<reference evidence="4 5" key="1">
    <citation type="submission" date="2014-08" db="EMBL/GenBank/DDBJ databases">
        <title>Whole genome shotgun sequence of Rhizobium rubi NBRC 13261.</title>
        <authorList>
            <person name="Katano-Makiyama Y."/>
            <person name="Hosoyama A."/>
            <person name="Hashimoto M."/>
            <person name="Hosoyama Y."/>
            <person name="Noguchi M."/>
            <person name="Tsuchikane K."/>
            <person name="Uohara A."/>
            <person name="Ohji S."/>
            <person name="Ichikawa N."/>
            <person name="Kimura A."/>
            <person name="Yamazoe A."/>
            <person name="Fujita N."/>
        </authorList>
    </citation>
    <scope>NUCLEOTIDE SEQUENCE [LARGE SCALE GENOMIC DNA]</scope>
    <source>
        <strain evidence="4 5">NBRC 13261</strain>
    </source>
</reference>
<dbReference type="PANTHER" id="PTHR31126">
    <property type="entry name" value="TYROSINE-PROTEIN PHOSPHATASE"/>
    <property type="match status" value="1"/>
</dbReference>
<dbReference type="PROSITE" id="PS00383">
    <property type="entry name" value="TYR_PHOSPHATASE_1"/>
    <property type="match status" value="1"/>
</dbReference>
<dbReference type="RefSeq" id="WP_045228788.1">
    <property type="nucleotide sequence ID" value="NZ_BBJU01000003.1"/>
</dbReference>
<sequence>MVSLLRILKIGVLCLVALPASVGAHMGINQLTGNFHEVLPGELYRSAQPSGDDVEKYAQQFGIKTIINLRDEDRGDWYRDEKSAAEASNIQLIDFPLSSSKEVPQDRAEELARVMKNAPKPVLIHCEHGANRTGLASAIYVGAVAHKSEQAAEFQLSPYYGHVPIKGVGRYEMYQSWDNFEETLGF</sequence>
<comment type="similarity">
    <text evidence="1">Belongs to the protein-tyrosine phosphatase family.</text>
</comment>
<dbReference type="eggNOG" id="COG2365">
    <property type="taxonomic scope" value="Bacteria"/>
</dbReference>
<dbReference type="Proteomes" id="UP000028701">
    <property type="component" value="Unassembled WGS sequence"/>
</dbReference>
<evidence type="ECO:0000256" key="2">
    <source>
        <dbReference type="SAM" id="SignalP"/>
    </source>
</evidence>
<proteinExistence type="inferred from homology"/>
<evidence type="ECO:0000256" key="1">
    <source>
        <dbReference type="ARBA" id="ARBA00009580"/>
    </source>
</evidence>
<dbReference type="AlphaFoldDB" id="A0A081CR78"/>
<feature type="signal peptide" evidence="2">
    <location>
        <begin position="1"/>
        <end position="24"/>
    </location>
</feature>
<feature type="domain" description="DSP-PTPase phosphatase fused to NAD+ Kinase" evidence="3">
    <location>
        <begin position="42"/>
        <end position="150"/>
    </location>
</feature>
<keyword evidence="2" id="KW-0732">Signal</keyword>
<feature type="chain" id="PRO_5001755979" evidence="2">
    <location>
        <begin position="25"/>
        <end position="186"/>
    </location>
</feature>
<accession>A0A081CR78</accession>